<dbReference type="OrthoDB" id="9813147at2"/>
<dbReference type="AlphaFoldDB" id="A0A5P1R785"/>
<dbReference type="RefSeq" id="WP_138986127.1">
    <property type="nucleotide sequence ID" value="NZ_CP043869.1"/>
</dbReference>
<dbReference type="InterPro" id="IPR003593">
    <property type="entry name" value="AAA+_ATPase"/>
</dbReference>
<dbReference type="PANTHER" id="PTHR32039">
    <property type="entry name" value="MAGNESIUM-CHELATASE SUBUNIT CHLI"/>
    <property type="match status" value="1"/>
</dbReference>
<dbReference type="InterPro" id="IPR004482">
    <property type="entry name" value="Mg_chelat-rel"/>
</dbReference>
<name>A0A5P1R785_9GAMM</name>
<protein>
    <submittedName>
        <fullName evidence="3">YifB family Mg chelatase-like AAA ATPase</fullName>
    </submittedName>
</protein>
<dbReference type="Pfam" id="PF01078">
    <property type="entry name" value="Mg_chelatase"/>
    <property type="match status" value="1"/>
</dbReference>
<evidence type="ECO:0000313" key="3">
    <source>
        <dbReference type="EMBL" id="QEQ95423.1"/>
    </source>
</evidence>
<organism evidence="3 4">
    <name type="scientific">Neptunomonas concharum</name>
    <dbReference type="NCBI Taxonomy" id="1031538"/>
    <lineage>
        <taxon>Bacteria</taxon>
        <taxon>Pseudomonadati</taxon>
        <taxon>Pseudomonadota</taxon>
        <taxon>Gammaproteobacteria</taxon>
        <taxon>Oceanospirillales</taxon>
        <taxon>Oceanospirillaceae</taxon>
        <taxon>Neptunomonas</taxon>
    </lineage>
</organism>
<dbReference type="Proteomes" id="UP000324760">
    <property type="component" value="Chromosome"/>
</dbReference>
<feature type="domain" description="AAA+ ATPase" evidence="2">
    <location>
        <begin position="211"/>
        <end position="393"/>
    </location>
</feature>
<dbReference type="InterPro" id="IPR014721">
    <property type="entry name" value="Ribsml_uS5_D2-typ_fold_subgr"/>
</dbReference>
<dbReference type="SUPFAM" id="SSF54211">
    <property type="entry name" value="Ribosomal protein S5 domain 2-like"/>
    <property type="match status" value="1"/>
</dbReference>
<keyword evidence="4" id="KW-1185">Reference proteome</keyword>
<dbReference type="GO" id="GO:0005524">
    <property type="term" value="F:ATP binding"/>
    <property type="evidence" value="ECO:0007669"/>
    <property type="project" value="InterPro"/>
</dbReference>
<dbReference type="Pfam" id="PF13335">
    <property type="entry name" value="Mg_chelatase_C"/>
    <property type="match status" value="1"/>
</dbReference>
<dbReference type="InterPro" id="IPR025158">
    <property type="entry name" value="Mg_chelat-rel_C"/>
</dbReference>
<dbReference type="SUPFAM" id="SSF52540">
    <property type="entry name" value="P-loop containing nucleoside triphosphate hydrolases"/>
    <property type="match status" value="1"/>
</dbReference>
<gene>
    <name evidence="3" type="ORF">F0U83_01170</name>
</gene>
<dbReference type="Pfam" id="PF13541">
    <property type="entry name" value="ChlI"/>
    <property type="match status" value="1"/>
</dbReference>
<proteinExistence type="inferred from homology"/>
<dbReference type="InterPro" id="IPR000523">
    <property type="entry name" value="Mg_chelatse_chII-like_cat_dom"/>
</dbReference>
<sequence>MSLAIVHTRAQLGVSSPAVTVEVHLSAGLPALALVGLPEAAVRESKERVRSAIINSGFEFPQRRITINLAPADLPKEGGRYDLAIAVGILVASGQLPADILEKTELLGELALSGELRQVTGVLPAAVACKKQGRAFWIPKDNREEAALVRGLDVRAASHFLDICAALSGKMQLEQVVPTQPISSSAPNQWDLSDVKGQLKAKRALEIAAAGGHNLVLSGVPGSGKSMLAARLPGLLPKLTEEERLDTAAVYSVAGLPVEAICQGVRPFRSPHHTASAAALVGGGSHPKPGEISLAHQGVLFLDELPEFSRKVLEVLREPLETGEILISRAARQTHYPARFQLIGALNPCPCGYAGDPSGRCRCTPDQIRRYQDKLSGPLLDRIDLFVNVQALPPQTLLKLDQLPSETSVVVAERVSLALDRQHRRQGCRNSLLTAKMLETYCVLSSDDRNILAAAAERFGLSARACHRVMKVARTLADLRGSEQVERADLTEALGFREGLAGPSSAFS</sequence>
<evidence type="ECO:0000259" key="2">
    <source>
        <dbReference type="SMART" id="SM00382"/>
    </source>
</evidence>
<dbReference type="Gene3D" id="3.30.230.10">
    <property type="match status" value="1"/>
</dbReference>
<dbReference type="InterPro" id="IPR020568">
    <property type="entry name" value="Ribosomal_Su5_D2-typ_SF"/>
</dbReference>
<dbReference type="NCBIfam" id="NF007365">
    <property type="entry name" value="PRK09862.1"/>
    <property type="match status" value="1"/>
</dbReference>
<dbReference type="Gene3D" id="3.40.50.300">
    <property type="entry name" value="P-loop containing nucleotide triphosphate hydrolases"/>
    <property type="match status" value="1"/>
</dbReference>
<dbReference type="PANTHER" id="PTHR32039:SF7">
    <property type="entry name" value="COMPETENCE PROTEIN COMM"/>
    <property type="match status" value="1"/>
</dbReference>
<evidence type="ECO:0000313" key="4">
    <source>
        <dbReference type="Proteomes" id="UP000324760"/>
    </source>
</evidence>
<dbReference type="EMBL" id="CP043869">
    <property type="protein sequence ID" value="QEQ95423.1"/>
    <property type="molecule type" value="Genomic_DNA"/>
</dbReference>
<dbReference type="SMART" id="SM00382">
    <property type="entry name" value="AAA"/>
    <property type="match status" value="1"/>
</dbReference>
<dbReference type="NCBIfam" id="TIGR00368">
    <property type="entry name" value="YifB family Mg chelatase-like AAA ATPase"/>
    <property type="match status" value="1"/>
</dbReference>
<dbReference type="InterPro" id="IPR045006">
    <property type="entry name" value="CHLI-like"/>
</dbReference>
<dbReference type="InterPro" id="IPR027417">
    <property type="entry name" value="P-loop_NTPase"/>
</dbReference>
<accession>A0A5P1R785</accession>
<evidence type="ECO:0000256" key="1">
    <source>
        <dbReference type="ARBA" id="ARBA00006354"/>
    </source>
</evidence>
<reference evidence="3 4" key="1">
    <citation type="journal article" date="2019" name="Biochem. Eng. J.">
        <title>Metabolic engineering of the marine bacteria Neptunomonas concharum for the production of acetoin and meso-2,3-butanediol from acetate.</title>
        <authorList>
            <person name="Li W."/>
            <person name="Pu N."/>
            <person name="Liu C.-X."/>
            <person name="Yuan Q.-P."/>
            <person name="Li Z.-J."/>
        </authorList>
    </citation>
    <scope>NUCLEOTIDE SEQUENCE [LARGE SCALE GENOMIC DNA]</scope>
    <source>
        <strain evidence="3 4">JCM17730</strain>
    </source>
</reference>
<comment type="similarity">
    <text evidence="1">Belongs to the Mg-chelatase subunits D/I family. ComM subfamily.</text>
</comment>
<dbReference type="KEGG" id="ncu:F0U83_01170"/>